<evidence type="ECO:0000313" key="2">
    <source>
        <dbReference type="WBParaSite" id="TREG1_68830.1"/>
    </source>
</evidence>
<dbReference type="Proteomes" id="UP000050795">
    <property type="component" value="Unassembled WGS sequence"/>
</dbReference>
<protein>
    <submittedName>
        <fullName evidence="2">Uncharacterized protein</fullName>
    </submittedName>
</protein>
<accession>A0AA85K676</accession>
<proteinExistence type="predicted"/>
<keyword evidence="1" id="KW-1185">Reference proteome</keyword>
<name>A0AA85K676_TRIRE</name>
<reference evidence="1" key="1">
    <citation type="submission" date="2022-06" db="EMBL/GenBank/DDBJ databases">
        <authorList>
            <person name="Berger JAMES D."/>
            <person name="Berger JAMES D."/>
        </authorList>
    </citation>
    <scope>NUCLEOTIDE SEQUENCE [LARGE SCALE GENOMIC DNA]</scope>
</reference>
<dbReference type="WBParaSite" id="TREG1_68830.1">
    <property type="protein sequence ID" value="TREG1_68830.1"/>
    <property type="gene ID" value="TREG1_68830"/>
</dbReference>
<evidence type="ECO:0000313" key="1">
    <source>
        <dbReference type="Proteomes" id="UP000050795"/>
    </source>
</evidence>
<sequence>MKLKVSSKIANVLKQRGRSSSYFANNVLNLTFTIISEALRTTVLSEYLQSNPRFLFISRCPKKLHSQLLSPDSSYHLMTTYDNHSVKKIMLTLNSVNNFKAYTNIYTLTGQ</sequence>
<organism evidence="1 2">
    <name type="scientific">Trichobilharzia regenti</name>
    <name type="common">Nasal bird schistosome</name>
    <dbReference type="NCBI Taxonomy" id="157069"/>
    <lineage>
        <taxon>Eukaryota</taxon>
        <taxon>Metazoa</taxon>
        <taxon>Spiralia</taxon>
        <taxon>Lophotrochozoa</taxon>
        <taxon>Platyhelminthes</taxon>
        <taxon>Trematoda</taxon>
        <taxon>Digenea</taxon>
        <taxon>Strigeidida</taxon>
        <taxon>Schistosomatoidea</taxon>
        <taxon>Schistosomatidae</taxon>
        <taxon>Trichobilharzia</taxon>
    </lineage>
</organism>
<reference evidence="2" key="2">
    <citation type="submission" date="2023-11" db="UniProtKB">
        <authorList>
            <consortium name="WormBaseParasite"/>
        </authorList>
    </citation>
    <scope>IDENTIFICATION</scope>
</reference>
<dbReference type="AlphaFoldDB" id="A0AA85K676"/>